<proteinExistence type="predicted"/>
<dbReference type="GO" id="GO:0008270">
    <property type="term" value="F:zinc ion binding"/>
    <property type="evidence" value="ECO:0007669"/>
    <property type="project" value="UniProtKB-KW"/>
</dbReference>
<gene>
    <name evidence="3" type="ORF">Mgra_00002972</name>
</gene>
<keyword evidence="1" id="KW-0863">Zinc-finger</keyword>
<dbReference type="GO" id="GO:0005634">
    <property type="term" value="C:nucleus"/>
    <property type="evidence" value="ECO:0007669"/>
    <property type="project" value="TreeGrafter"/>
</dbReference>
<dbReference type="PROSITE" id="PS50103">
    <property type="entry name" value="ZF_C3H1"/>
    <property type="match status" value="1"/>
</dbReference>
<dbReference type="AlphaFoldDB" id="A0A8S9ZVH5"/>
<evidence type="ECO:0000313" key="4">
    <source>
        <dbReference type="Proteomes" id="UP000605970"/>
    </source>
</evidence>
<sequence>MYIRILPENQNNVQHCYEHPLLFNIKSNETINSFDSCYFSDHSILSRETKYAIRLGFNKKQLQIAINSLNKEGKKQIEEDEIILELIKNNKEFNNKNNNNLIKINNNNNKIILKLRSIVIDGSNIAMTHGNKTLFSCRGIRECVNYFIERGHTDILVFIPQFRKEQCRSDAPIIDQHILNELEKEKRLIWTPSRRIGGKRIVCHDDRYILKTAVEKQAVIVSNDEYRDLIKENPCWRFVVENYLLMYSFVDGKFMPPDDPLGRQGPNLDQLLILEGNNYLFNNKQICPYAKKCTYGNKCKYFHPERPNGVRIGAVDRLINLGNNNQLKKTLTARPSLVAEECVSSSSSSHLLSPGGGGHLNVGRTQSLNLTINNNNSEKQLLLYQNMYSPSSNIWGECEFSLSLSNLTINEKINNLKEENNLEKYRQHLKYHLSQIFPETSVNAVMDAHPKEIEAQILCQRIIAFQKGFFE</sequence>
<reference evidence="3" key="1">
    <citation type="journal article" date="2020" name="Ecol. Evol.">
        <title>Genome structure and content of the rice root-knot nematode (Meloidogyne graminicola).</title>
        <authorList>
            <person name="Phan N.T."/>
            <person name="Danchin E.G.J."/>
            <person name="Klopp C."/>
            <person name="Perfus-Barbeoch L."/>
            <person name="Kozlowski D.K."/>
            <person name="Koutsovoulos G.D."/>
            <person name="Lopez-Roques C."/>
            <person name="Bouchez O."/>
            <person name="Zahm M."/>
            <person name="Besnard G."/>
            <person name="Bellafiore S."/>
        </authorList>
    </citation>
    <scope>NUCLEOTIDE SEQUENCE</scope>
    <source>
        <strain evidence="3">VN-18</strain>
    </source>
</reference>
<keyword evidence="1" id="KW-0862">Zinc</keyword>
<evidence type="ECO:0000259" key="2">
    <source>
        <dbReference type="PROSITE" id="PS50103"/>
    </source>
</evidence>
<name>A0A8S9ZVH5_9BILA</name>
<keyword evidence="4" id="KW-1185">Reference proteome</keyword>
<dbReference type="EMBL" id="JABEBT010000018">
    <property type="protein sequence ID" value="KAF7637713.1"/>
    <property type="molecule type" value="Genomic_DNA"/>
</dbReference>
<organism evidence="3 4">
    <name type="scientific">Meloidogyne graminicola</name>
    <dbReference type="NCBI Taxonomy" id="189291"/>
    <lineage>
        <taxon>Eukaryota</taxon>
        <taxon>Metazoa</taxon>
        <taxon>Ecdysozoa</taxon>
        <taxon>Nematoda</taxon>
        <taxon>Chromadorea</taxon>
        <taxon>Rhabditida</taxon>
        <taxon>Tylenchina</taxon>
        <taxon>Tylenchomorpha</taxon>
        <taxon>Tylenchoidea</taxon>
        <taxon>Meloidogynidae</taxon>
        <taxon>Meloidogyninae</taxon>
        <taxon>Meloidogyne</taxon>
    </lineage>
</organism>
<dbReference type="PANTHER" id="PTHR12876">
    <property type="entry name" value="N4BP1-RELATED"/>
    <property type="match status" value="1"/>
</dbReference>
<dbReference type="OrthoDB" id="392925at2759"/>
<keyword evidence="1" id="KW-0479">Metal-binding</keyword>
<feature type="zinc finger region" description="C3H1-type" evidence="1">
    <location>
        <begin position="281"/>
        <end position="306"/>
    </location>
</feature>
<dbReference type="GO" id="GO:0003729">
    <property type="term" value="F:mRNA binding"/>
    <property type="evidence" value="ECO:0007669"/>
    <property type="project" value="TreeGrafter"/>
</dbReference>
<dbReference type="Gene3D" id="3.40.50.11980">
    <property type="match status" value="1"/>
</dbReference>
<dbReference type="InterPro" id="IPR021869">
    <property type="entry name" value="RNase_Zc3h12_NYN"/>
</dbReference>
<dbReference type="PANTHER" id="PTHR12876:SF37">
    <property type="entry name" value="ENDORIBONUCLEASE REGE-1-RELATED"/>
    <property type="match status" value="1"/>
</dbReference>
<evidence type="ECO:0000313" key="3">
    <source>
        <dbReference type="EMBL" id="KAF7637713.1"/>
    </source>
</evidence>
<dbReference type="Pfam" id="PF11977">
    <property type="entry name" value="RNase_Zc3h12a"/>
    <property type="match status" value="1"/>
</dbReference>
<dbReference type="InterPro" id="IPR051101">
    <property type="entry name" value="ZC3H12/N4BP1_RNase_Reg"/>
</dbReference>
<dbReference type="InterPro" id="IPR000571">
    <property type="entry name" value="Znf_CCCH"/>
</dbReference>
<dbReference type="GO" id="GO:0004521">
    <property type="term" value="F:RNA endonuclease activity"/>
    <property type="evidence" value="ECO:0007669"/>
    <property type="project" value="TreeGrafter"/>
</dbReference>
<dbReference type="FunFam" id="3.40.50.11980:FF:000001">
    <property type="entry name" value="ZC3H12A isoform 1"/>
    <property type="match status" value="1"/>
</dbReference>
<dbReference type="Proteomes" id="UP000605970">
    <property type="component" value="Unassembled WGS sequence"/>
</dbReference>
<protein>
    <submittedName>
        <fullName evidence="3">C3H1-type domain-containing protein</fullName>
    </submittedName>
</protein>
<comment type="caution">
    <text evidence="3">The sequence shown here is derived from an EMBL/GenBank/DDBJ whole genome shotgun (WGS) entry which is preliminary data.</text>
</comment>
<dbReference type="GO" id="GO:0036464">
    <property type="term" value="C:cytoplasmic ribonucleoprotein granule"/>
    <property type="evidence" value="ECO:0007669"/>
    <property type="project" value="TreeGrafter"/>
</dbReference>
<evidence type="ECO:0000256" key="1">
    <source>
        <dbReference type="PROSITE-ProRule" id="PRU00723"/>
    </source>
</evidence>
<feature type="domain" description="C3H1-type" evidence="2">
    <location>
        <begin position="281"/>
        <end position="306"/>
    </location>
</feature>
<accession>A0A8S9ZVH5</accession>